<protein>
    <recommendedName>
        <fullName evidence="1">Non-structural maintenance of chromosomes element 1 homolog</fullName>
        <ecNumber evidence="1">2.3.2.27</ecNumber>
    </recommendedName>
</protein>
<dbReference type="PANTHER" id="PTHR20973:SF0">
    <property type="entry name" value="NON-STRUCTURAL MAINTENANCE OF CHROMOSOMES ELEMENT 1 HOMOLOG"/>
    <property type="match status" value="1"/>
</dbReference>
<dbReference type="GO" id="GO:0061630">
    <property type="term" value="F:ubiquitin protein ligase activity"/>
    <property type="evidence" value="ECO:0007669"/>
    <property type="project" value="UniProtKB-EC"/>
</dbReference>
<dbReference type="AlphaFoldDB" id="A0A0D6ES68"/>
<dbReference type="GO" id="GO:0005634">
    <property type="term" value="C:nucleus"/>
    <property type="evidence" value="ECO:0007669"/>
    <property type="project" value="UniProtKB-SubCell"/>
</dbReference>
<dbReference type="Gene3D" id="3.90.1150.220">
    <property type="match status" value="1"/>
</dbReference>
<dbReference type="GO" id="GO:0000724">
    <property type="term" value="P:double-strand break repair via homologous recombination"/>
    <property type="evidence" value="ECO:0007669"/>
    <property type="project" value="TreeGrafter"/>
</dbReference>
<keyword evidence="1" id="KW-0233">DNA recombination</keyword>
<dbReference type="PANTHER" id="PTHR20973">
    <property type="entry name" value="NON-SMC ELEMENT 1-RELATED"/>
    <property type="match status" value="1"/>
</dbReference>
<dbReference type="Pfam" id="PF07574">
    <property type="entry name" value="SMC_Nse1"/>
    <property type="match status" value="1"/>
</dbReference>
<dbReference type="GO" id="GO:0008270">
    <property type="term" value="F:zinc ion binding"/>
    <property type="evidence" value="ECO:0007669"/>
    <property type="project" value="UniProtKB-KW"/>
</dbReference>
<keyword evidence="1" id="KW-0479">Metal-binding</keyword>
<dbReference type="InterPro" id="IPR011513">
    <property type="entry name" value="Nse1"/>
</dbReference>
<proteinExistence type="inferred from homology"/>
<keyword evidence="1" id="KW-0863">Zinc-finger</keyword>
<feature type="non-terminal residue" evidence="3">
    <location>
        <position position="1"/>
    </location>
</feature>
<sequence>MAPSPTRPRAVALPQDEVAYQQRDADNGAELDALELSDPQKTCRHLFLQSLIARRCMTFELARKVYKDCTRLCGGALLLQQGRGGRSELTYPPLLAPPPPLAVENSDPLETFIAQMEPGLSMCGLDIKQTRDQETGTPLFVLINSIQDDPAKLATEYKAEEIAFFKAVVEKIILAPRMSYSVSQTDAVRCAKAPVTKTVAIQLIKSLLAKGWLTLHPSGRLILSPRSLVELAPYLRDTFQDEDEEDTTPRERPVVDCNLCLGIVTSVSRSSRLTSSTRPIDLTLALHSPQGYACPNEDCGVRLHSFCVSQRLGNSGQCPDRLTHPGGCNQIWPQDPTTRKFVGVPIGVSALGLGNDVDGHPTSQASDDDEEETPRPSKKRRTSGAVLAKKGNGKKRTQDEGEDEDDEETEDDQSTSVSPAATRRSGRSTANPRRVANGVDDSDDDGTS</sequence>
<comment type="function">
    <text evidence="1">Acts in a DNA repair pathway for removal of UV-induced DNA damage that is distinct from classical nucleotide excision repair and in repair of ionizing radiation damage. Functions in homologous recombination repair of DNA double strand breaks and in recovery of stalled replication forks.</text>
</comment>
<reference evidence="4" key="1">
    <citation type="submission" date="2015-02" db="EMBL/GenBank/DDBJ databases">
        <authorList>
            <person name="Gon?alves P."/>
        </authorList>
    </citation>
    <scope>NUCLEOTIDE SEQUENCE [LARGE SCALE GENOMIC DNA]</scope>
</reference>
<gene>
    <name evidence="3" type="primary">SPOSA6832_04839</name>
</gene>
<comment type="subcellular location">
    <subcellularLocation>
        <location evidence="1">Nucleus</location>
    </subcellularLocation>
</comment>
<dbReference type="Gene3D" id="1.10.10.10">
    <property type="entry name" value="Winged helix-like DNA-binding domain superfamily/Winged helix DNA-binding domain"/>
    <property type="match status" value="1"/>
</dbReference>
<organism evidence="3 4">
    <name type="scientific">Sporidiobolus salmonicolor</name>
    <name type="common">Yeast-like fungus</name>
    <name type="synonym">Sporobolomyces salmonicolor</name>
    <dbReference type="NCBI Taxonomy" id="5005"/>
    <lineage>
        <taxon>Eukaryota</taxon>
        <taxon>Fungi</taxon>
        <taxon>Dikarya</taxon>
        <taxon>Basidiomycota</taxon>
        <taxon>Pucciniomycotina</taxon>
        <taxon>Microbotryomycetes</taxon>
        <taxon>Sporidiobolales</taxon>
        <taxon>Sporidiobolaceae</taxon>
        <taxon>Sporobolomyces</taxon>
    </lineage>
</organism>
<dbReference type="Proteomes" id="UP000243876">
    <property type="component" value="Unassembled WGS sequence"/>
</dbReference>
<keyword evidence="1" id="KW-0227">DNA damage</keyword>
<comment type="catalytic activity">
    <reaction evidence="1">
        <text>S-ubiquitinyl-[E2 ubiquitin-conjugating enzyme]-L-cysteine + [acceptor protein]-L-lysine = [E2 ubiquitin-conjugating enzyme]-L-cysteine + N(6)-ubiquitinyl-[acceptor protein]-L-lysine.</text>
        <dbReference type="EC" id="2.3.2.27"/>
    </reaction>
</comment>
<evidence type="ECO:0000256" key="1">
    <source>
        <dbReference type="RuleBase" id="RU368018"/>
    </source>
</evidence>
<dbReference type="OrthoDB" id="185455at2759"/>
<dbReference type="EC" id="2.3.2.27" evidence="1"/>
<keyword evidence="1" id="KW-0539">Nucleus</keyword>
<keyword evidence="4" id="KW-1185">Reference proteome</keyword>
<dbReference type="GO" id="GO:0030915">
    <property type="term" value="C:Smc5-Smc6 complex"/>
    <property type="evidence" value="ECO:0007669"/>
    <property type="project" value="UniProtKB-UniRule"/>
</dbReference>
<accession>A0A0D6ES68</accession>
<keyword evidence="1" id="KW-0808">Transferase</keyword>
<evidence type="ECO:0000313" key="4">
    <source>
        <dbReference type="Proteomes" id="UP000243876"/>
    </source>
</evidence>
<name>A0A0D6ES68_SPOSA</name>
<feature type="region of interest" description="Disordered" evidence="2">
    <location>
        <begin position="352"/>
        <end position="448"/>
    </location>
</feature>
<keyword evidence="1" id="KW-0234">DNA repair</keyword>
<dbReference type="EMBL" id="CENE01000042">
    <property type="protein sequence ID" value="CEQ42967.1"/>
    <property type="molecule type" value="Genomic_DNA"/>
</dbReference>
<dbReference type="InterPro" id="IPR036388">
    <property type="entry name" value="WH-like_DNA-bd_sf"/>
</dbReference>
<keyword evidence="1" id="KW-0833">Ubl conjugation pathway</keyword>
<feature type="compositionally biased region" description="Acidic residues" evidence="2">
    <location>
        <begin position="400"/>
        <end position="413"/>
    </location>
</feature>
<comment type="similarity">
    <text evidence="1">Belongs to the NSE1 family.</text>
</comment>
<evidence type="ECO:0000256" key="2">
    <source>
        <dbReference type="SAM" id="MobiDB-lite"/>
    </source>
</evidence>
<keyword evidence="1" id="KW-0862">Zinc</keyword>
<comment type="subunit">
    <text evidence="1">Component of the Smc5-Smc6 complex.</text>
</comment>
<evidence type="ECO:0000313" key="3">
    <source>
        <dbReference type="EMBL" id="CEQ42967.1"/>
    </source>
</evidence>